<organism evidence="9 10">
    <name type="scientific">Streptomyces klenkii</name>
    <dbReference type="NCBI Taxonomy" id="1420899"/>
    <lineage>
        <taxon>Bacteria</taxon>
        <taxon>Bacillati</taxon>
        <taxon>Actinomycetota</taxon>
        <taxon>Actinomycetes</taxon>
        <taxon>Kitasatosporales</taxon>
        <taxon>Streptomycetaceae</taxon>
        <taxon>Streptomyces</taxon>
    </lineage>
</organism>
<feature type="region of interest" description="Disordered" evidence="7">
    <location>
        <begin position="1"/>
        <end position="25"/>
    </location>
</feature>
<dbReference type="PROSITE" id="PS51300">
    <property type="entry name" value="NIRD"/>
    <property type="match status" value="1"/>
</dbReference>
<dbReference type="GO" id="GO:0008942">
    <property type="term" value="F:nitrite reductase [NAD(P)H] activity"/>
    <property type="evidence" value="ECO:0007669"/>
    <property type="project" value="InterPro"/>
</dbReference>
<dbReference type="PROSITE" id="PS51296">
    <property type="entry name" value="RIESKE"/>
    <property type="match status" value="1"/>
</dbReference>
<evidence type="ECO:0000256" key="7">
    <source>
        <dbReference type="SAM" id="MobiDB-lite"/>
    </source>
</evidence>
<dbReference type="GO" id="GO:0016705">
    <property type="term" value="F:oxidoreductase activity, acting on paired donors, with incorporation or reduction of molecular oxygen"/>
    <property type="evidence" value="ECO:0007669"/>
    <property type="project" value="UniProtKB-ARBA"/>
</dbReference>
<keyword evidence="4" id="KW-0408">Iron</keyword>
<dbReference type="AlphaFoldDB" id="A0A3B0BS07"/>
<dbReference type="PANTHER" id="PTHR40562:SF1">
    <property type="entry name" value="NITRITE REDUCTASE (NADH) SMALL SUBUNIT"/>
    <property type="match status" value="1"/>
</dbReference>
<gene>
    <name evidence="9" type="ORF">D7231_09500</name>
</gene>
<dbReference type="RefSeq" id="WP_120754490.1">
    <property type="nucleotide sequence ID" value="NZ_RBAM01000003.1"/>
</dbReference>
<keyword evidence="6" id="KW-0534">Nitrate assimilation</keyword>
<proteinExistence type="predicted"/>
<dbReference type="Gene3D" id="2.102.10.10">
    <property type="entry name" value="Rieske [2Fe-2S] iron-sulphur domain"/>
    <property type="match status" value="1"/>
</dbReference>
<protein>
    <submittedName>
        <fullName evidence="9">Nitrite reductase (NAD(P)H) small subunit</fullName>
    </submittedName>
</protein>
<feature type="compositionally biased region" description="Low complexity" evidence="7">
    <location>
        <begin position="9"/>
        <end position="22"/>
    </location>
</feature>
<keyword evidence="1" id="KW-0001">2Fe-2S</keyword>
<evidence type="ECO:0000256" key="5">
    <source>
        <dbReference type="ARBA" id="ARBA00023014"/>
    </source>
</evidence>
<evidence type="ECO:0000256" key="3">
    <source>
        <dbReference type="ARBA" id="ARBA00023002"/>
    </source>
</evidence>
<reference evidence="9 10" key="1">
    <citation type="journal article" date="2015" name="Antonie Van Leeuwenhoek">
        <title>Streptomyces klenkii sp. nov., isolated from deep marine sediment.</title>
        <authorList>
            <person name="Veyisoglu A."/>
            <person name="Sahin N."/>
        </authorList>
    </citation>
    <scope>NUCLEOTIDE SEQUENCE [LARGE SCALE GENOMIC DNA]</scope>
    <source>
        <strain evidence="9 10">KCTC 29202</strain>
    </source>
</reference>
<dbReference type="GO" id="GO:0051537">
    <property type="term" value="F:2 iron, 2 sulfur cluster binding"/>
    <property type="evidence" value="ECO:0007669"/>
    <property type="project" value="UniProtKB-KW"/>
</dbReference>
<dbReference type="InterPro" id="IPR017881">
    <property type="entry name" value="NirD"/>
</dbReference>
<dbReference type="Proteomes" id="UP000270343">
    <property type="component" value="Unassembled WGS sequence"/>
</dbReference>
<sequence>MTVAPEQLPHAPAPGSAPVSAPQPVPESIRESVRVEALLGRRWHALCELGDLKPGRGVAVLLPDGQQAAVFVDRAGRAYAIGNQDPFSGAFVLARGPLGSAGGRPYVTSPPAGRRFDLTDGRCLDDAAVSVPAYTVRLR</sequence>
<dbReference type="InterPro" id="IPR017941">
    <property type="entry name" value="Rieske_2Fe-2S"/>
</dbReference>
<dbReference type="InterPro" id="IPR036922">
    <property type="entry name" value="Rieske_2Fe-2S_sf"/>
</dbReference>
<dbReference type="InterPro" id="IPR012748">
    <property type="entry name" value="Rieske-like_NirD"/>
</dbReference>
<dbReference type="EMBL" id="RBAM01000003">
    <property type="protein sequence ID" value="RKN75630.1"/>
    <property type="molecule type" value="Genomic_DNA"/>
</dbReference>
<evidence type="ECO:0000256" key="4">
    <source>
        <dbReference type="ARBA" id="ARBA00023004"/>
    </source>
</evidence>
<dbReference type="SUPFAM" id="SSF50022">
    <property type="entry name" value="ISP domain"/>
    <property type="match status" value="1"/>
</dbReference>
<keyword evidence="2" id="KW-0479">Metal-binding</keyword>
<evidence type="ECO:0000256" key="6">
    <source>
        <dbReference type="ARBA" id="ARBA00023063"/>
    </source>
</evidence>
<evidence type="ECO:0000259" key="8">
    <source>
        <dbReference type="PROSITE" id="PS51296"/>
    </source>
</evidence>
<keyword evidence="3" id="KW-0560">Oxidoreductase</keyword>
<dbReference type="GO" id="GO:0046872">
    <property type="term" value="F:metal ion binding"/>
    <property type="evidence" value="ECO:0007669"/>
    <property type="project" value="UniProtKB-KW"/>
</dbReference>
<accession>A0A3B0BS07</accession>
<keyword evidence="10" id="KW-1185">Reference proteome</keyword>
<dbReference type="GO" id="GO:0042128">
    <property type="term" value="P:nitrate assimilation"/>
    <property type="evidence" value="ECO:0007669"/>
    <property type="project" value="UniProtKB-KW"/>
</dbReference>
<name>A0A3B0BS07_9ACTN</name>
<dbReference type="OrthoDB" id="3213360at2"/>
<evidence type="ECO:0000256" key="1">
    <source>
        <dbReference type="ARBA" id="ARBA00022714"/>
    </source>
</evidence>
<evidence type="ECO:0000313" key="10">
    <source>
        <dbReference type="Proteomes" id="UP000270343"/>
    </source>
</evidence>
<dbReference type="PANTHER" id="PTHR40562">
    <property type="match status" value="1"/>
</dbReference>
<dbReference type="Pfam" id="PF13806">
    <property type="entry name" value="Rieske_2"/>
    <property type="match status" value="1"/>
</dbReference>
<keyword evidence="5" id="KW-0411">Iron-sulfur</keyword>
<evidence type="ECO:0000313" key="9">
    <source>
        <dbReference type="EMBL" id="RKN75630.1"/>
    </source>
</evidence>
<feature type="domain" description="Rieske" evidence="8">
    <location>
        <begin position="44"/>
        <end position="139"/>
    </location>
</feature>
<evidence type="ECO:0000256" key="2">
    <source>
        <dbReference type="ARBA" id="ARBA00022723"/>
    </source>
</evidence>
<dbReference type="GO" id="GO:0004497">
    <property type="term" value="F:monooxygenase activity"/>
    <property type="evidence" value="ECO:0007669"/>
    <property type="project" value="UniProtKB-ARBA"/>
</dbReference>
<comment type="caution">
    <text evidence="9">The sequence shown here is derived from an EMBL/GenBank/DDBJ whole genome shotgun (WGS) entry which is preliminary data.</text>
</comment>